<feature type="transmembrane region" description="Helical" evidence="2">
    <location>
        <begin position="189"/>
        <end position="207"/>
    </location>
</feature>
<dbReference type="KEGG" id="aplc:110981195"/>
<keyword evidence="2" id="KW-0812">Transmembrane</keyword>
<evidence type="ECO:0000313" key="3">
    <source>
        <dbReference type="Proteomes" id="UP000694845"/>
    </source>
</evidence>
<protein>
    <submittedName>
        <fullName evidence="4">Monocarboxylate transporter 6-like</fullName>
    </submittedName>
</protein>
<feature type="transmembrane region" description="Helical" evidence="2">
    <location>
        <begin position="213"/>
        <end position="237"/>
    </location>
</feature>
<gene>
    <name evidence="4" type="primary">LOC110981195</name>
</gene>
<feature type="transmembrane region" description="Helical" evidence="2">
    <location>
        <begin position="281"/>
        <end position="303"/>
    </location>
</feature>
<accession>A0A8B7YLV6</accession>
<feature type="transmembrane region" description="Helical" evidence="2">
    <location>
        <begin position="159"/>
        <end position="177"/>
    </location>
</feature>
<dbReference type="SUPFAM" id="SSF103473">
    <property type="entry name" value="MFS general substrate transporter"/>
    <property type="match status" value="1"/>
</dbReference>
<dbReference type="GO" id="GO:0008028">
    <property type="term" value="F:monocarboxylic acid transmembrane transporter activity"/>
    <property type="evidence" value="ECO:0007669"/>
    <property type="project" value="TreeGrafter"/>
</dbReference>
<keyword evidence="3" id="KW-1185">Reference proteome</keyword>
<dbReference type="GeneID" id="110981195"/>
<feature type="transmembrane region" description="Helical" evidence="2">
    <location>
        <begin position="125"/>
        <end position="147"/>
    </location>
</feature>
<keyword evidence="2" id="KW-1133">Transmembrane helix</keyword>
<evidence type="ECO:0000256" key="2">
    <source>
        <dbReference type="SAM" id="Phobius"/>
    </source>
</evidence>
<evidence type="ECO:0000313" key="4">
    <source>
        <dbReference type="RefSeq" id="XP_022094249.1"/>
    </source>
</evidence>
<dbReference type="Gene3D" id="1.20.1250.20">
    <property type="entry name" value="MFS general substrate transporter like domains"/>
    <property type="match status" value="1"/>
</dbReference>
<feature type="region of interest" description="Disordered" evidence="1">
    <location>
        <begin position="29"/>
        <end position="58"/>
    </location>
</feature>
<evidence type="ECO:0000256" key="1">
    <source>
        <dbReference type="SAM" id="MobiDB-lite"/>
    </source>
</evidence>
<name>A0A8B7YLV6_ACAPL</name>
<dbReference type="PANTHER" id="PTHR11360">
    <property type="entry name" value="MONOCARBOXYLATE TRANSPORTER"/>
    <property type="match status" value="1"/>
</dbReference>
<organism evidence="3 4">
    <name type="scientific">Acanthaster planci</name>
    <name type="common">Crown-of-thorns starfish</name>
    <dbReference type="NCBI Taxonomy" id="133434"/>
    <lineage>
        <taxon>Eukaryota</taxon>
        <taxon>Metazoa</taxon>
        <taxon>Echinodermata</taxon>
        <taxon>Eleutherozoa</taxon>
        <taxon>Asterozoa</taxon>
        <taxon>Asteroidea</taxon>
        <taxon>Valvatacea</taxon>
        <taxon>Valvatida</taxon>
        <taxon>Acanthasteridae</taxon>
        <taxon>Acanthaster</taxon>
    </lineage>
</organism>
<dbReference type="InterPro" id="IPR036259">
    <property type="entry name" value="MFS_trans_sf"/>
</dbReference>
<dbReference type="Pfam" id="PF07690">
    <property type="entry name" value="MFS_1"/>
    <property type="match status" value="1"/>
</dbReference>
<dbReference type="InterPro" id="IPR011701">
    <property type="entry name" value="MFS"/>
</dbReference>
<dbReference type="RefSeq" id="XP_022094249.1">
    <property type="nucleotide sequence ID" value="XM_022238557.1"/>
</dbReference>
<dbReference type="AlphaFoldDB" id="A0A8B7YLV6"/>
<dbReference type="InterPro" id="IPR050327">
    <property type="entry name" value="Proton-linked_MCT"/>
</dbReference>
<sequence>MLIASAVTANLCVCCALIRPRKVHKAAKLMSDSTESDSPNEDGVAIDNNNTSTGDEVKIGTRETPDIVSDDLPTSGKVLQYDFSLTVEDKSSTSSDSSKCFFVKVLLRRISTELGLHTFAKSYRALLLCIVFLHNQAPYITFVTFLIPRVQAVDVTPSSATFLLTFVGIGVLLGRLSHGMLISWKKVPVEGVLGVMMALCGVSLIIMGVTDVYVLLAVSSFLQGFTTGATLSITLFLMRHFVGLANFAVSCGWITFVGGTGLFVAPIISGLVLDLTASYPAVFYIFSGISFLGALQCLLFPLLKRMEPGINSDNQL</sequence>
<dbReference type="OrthoDB" id="410267at2759"/>
<keyword evidence="2" id="KW-0472">Membrane</keyword>
<proteinExistence type="predicted"/>
<reference evidence="4" key="1">
    <citation type="submission" date="2025-08" db="UniProtKB">
        <authorList>
            <consortium name="RefSeq"/>
        </authorList>
    </citation>
    <scope>IDENTIFICATION</scope>
</reference>
<dbReference type="PANTHER" id="PTHR11360:SF284">
    <property type="entry name" value="EG:103B4.3 PROTEIN-RELATED"/>
    <property type="match status" value="1"/>
</dbReference>
<dbReference type="Proteomes" id="UP000694845">
    <property type="component" value="Unplaced"/>
</dbReference>
<feature type="transmembrane region" description="Helical" evidence="2">
    <location>
        <begin position="244"/>
        <end position="269"/>
    </location>
</feature>